<accession>A0A955L0U7</accession>
<dbReference type="Proteomes" id="UP000745577">
    <property type="component" value="Unassembled WGS sequence"/>
</dbReference>
<sequence>MIKHFVVFLVIVCQLLFNIIENDNDGLMHLHMLDVGQGDAFLLQTVDKKYVLIDGGPSSNLIDVMADYMPFWQNRLDLVIATHGDSDHIGGLVELSERYDIEAFIYNGESKNTLIFEELMKNISFDGVDISIAQSGEEIRVGCCMEIDILWPGSINIEDSNDRSVSIIAKYQDFEIYMAGDLGYKYEEKITNNLGVDIEVMKISHHGSRTSTSTKVVDNIRPQITLISAGKDNKFGHPHREVLDLLDKNNIIQYRTDIQGTVSIKSDGSDYVVDIEKDNK</sequence>
<dbReference type="Pfam" id="PF00753">
    <property type="entry name" value="Lactamase_B"/>
    <property type="match status" value="1"/>
</dbReference>
<reference evidence="2" key="2">
    <citation type="journal article" date="2021" name="Microbiome">
        <title>Successional dynamics and alternative stable states in a saline activated sludge microbial community over 9 years.</title>
        <authorList>
            <person name="Wang Y."/>
            <person name="Ye J."/>
            <person name="Ju F."/>
            <person name="Liu L."/>
            <person name="Boyd J.A."/>
            <person name="Deng Y."/>
            <person name="Parks D.H."/>
            <person name="Jiang X."/>
            <person name="Yin X."/>
            <person name="Woodcroft B.J."/>
            <person name="Tyson G.W."/>
            <person name="Hugenholtz P."/>
            <person name="Polz M.F."/>
            <person name="Zhang T."/>
        </authorList>
    </citation>
    <scope>NUCLEOTIDE SEQUENCE</scope>
    <source>
        <strain evidence="2">HKST-UBA15</strain>
    </source>
</reference>
<comment type="caution">
    <text evidence="2">The sequence shown here is derived from an EMBL/GenBank/DDBJ whole genome shotgun (WGS) entry which is preliminary data.</text>
</comment>
<protein>
    <submittedName>
        <fullName evidence="2">MBL fold metallo-hydrolase</fullName>
    </submittedName>
</protein>
<feature type="domain" description="Metallo-beta-lactamase" evidence="1">
    <location>
        <begin position="37"/>
        <end position="231"/>
    </location>
</feature>
<evidence type="ECO:0000313" key="2">
    <source>
        <dbReference type="EMBL" id="MCA9380433.1"/>
    </source>
</evidence>
<organism evidence="2 3">
    <name type="scientific">Candidatus Dojkabacteria bacterium</name>
    <dbReference type="NCBI Taxonomy" id="2099670"/>
    <lineage>
        <taxon>Bacteria</taxon>
        <taxon>Candidatus Dojkabacteria</taxon>
    </lineage>
</organism>
<dbReference type="AlphaFoldDB" id="A0A955L0U7"/>
<proteinExistence type="predicted"/>
<gene>
    <name evidence="2" type="ORF">KC675_04610</name>
</gene>
<dbReference type="InterPro" id="IPR052159">
    <property type="entry name" value="Competence_DNA_uptake"/>
</dbReference>
<dbReference type="EMBL" id="JAGQLL010000060">
    <property type="protein sequence ID" value="MCA9380433.1"/>
    <property type="molecule type" value="Genomic_DNA"/>
</dbReference>
<dbReference type="InterPro" id="IPR035681">
    <property type="entry name" value="ComA-like_MBL"/>
</dbReference>
<dbReference type="PANTHER" id="PTHR30619:SF1">
    <property type="entry name" value="RECOMBINATION PROTEIN 2"/>
    <property type="match status" value="1"/>
</dbReference>
<evidence type="ECO:0000259" key="1">
    <source>
        <dbReference type="SMART" id="SM00849"/>
    </source>
</evidence>
<name>A0A955L0U7_9BACT</name>
<dbReference type="PANTHER" id="PTHR30619">
    <property type="entry name" value="DNA INTERNALIZATION/COMPETENCE PROTEIN COMEC/REC2"/>
    <property type="match status" value="1"/>
</dbReference>
<reference evidence="2" key="1">
    <citation type="submission" date="2020-04" db="EMBL/GenBank/DDBJ databases">
        <authorList>
            <person name="Zhang T."/>
        </authorList>
    </citation>
    <scope>NUCLEOTIDE SEQUENCE</scope>
    <source>
        <strain evidence="2">HKST-UBA15</strain>
    </source>
</reference>
<dbReference type="CDD" id="cd07731">
    <property type="entry name" value="ComA-like_MBL-fold"/>
    <property type="match status" value="1"/>
</dbReference>
<dbReference type="SUPFAM" id="SSF56281">
    <property type="entry name" value="Metallo-hydrolase/oxidoreductase"/>
    <property type="match status" value="1"/>
</dbReference>
<dbReference type="InterPro" id="IPR036866">
    <property type="entry name" value="RibonucZ/Hydroxyglut_hydro"/>
</dbReference>
<dbReference type="SMART" id="SM00849">
    <property type="entry name" value="Lactamase_B"/>
    <property type="match status" value="1"/>
</dbReference>
<dbReference type="InterPro" id="IPR001279">
    <property type="entry name" value="Metallo-B-lactamas"/>
</dbReference>
<evidence type="ECO:0000313" key="3">
    <source>
        <dbReference type="Proteomes" id="UP000745577"/>
    </source>
</evidence>
<dbReference type="Gene3D" id="3.60.15.10">
    <property type="entry name" value="Ribonuclease Z/Hydroxyacylglutathione hydrolase-like"/>
    <property type="match status" value="1"/>
</dbReference>